<dbReference type="Gene3D" id="3.20.20.140">
    <property type="entry name" value="Metal-dependent hydrolases"/>
    <property type="match status" value="1"/>
</dbReference>
<dbReference type="EMBL" id="ML210250">
    <property type="protein sequence ID" value="TFK22086.1"/>
    <property type="molecule type" value="Genomic_DNA"/>
</dbReference>
<sequence length="117" mass="12877">MGVMASVQPSHALSDIWLGPDRVKQLYSFQSLLKAGARLTLGSDLPVDDIDPLAGFYAVVTRRLGRMGRVRSPGWCSFRSVPSFVHSSFIFLRISFDPAFSFPIEFRLASVAVAVDV</sequence>
<name>A0A5C3KP92_COPMA</name>
<feature type="domain" description="Amidohydrolase 3" evidence="1">
    <location>
        <begin position="1"/>
        <end position="73"/>
    </location>
</feature>
<reference evidence="2 3" key="1">
    <citation type="journal article" date="2019" name="Nat. Ecol. Evol.">
        <title>Megaphylogeny resolves global patterns of mushroom evolution.</title>
        <authorList>
            <person name="Varga T."/>
            <person name="Krizsan K."/>
            <person name="Foldi C."/>
            <person name="Dima B."/>
            <person name="Sanchez-Garcia M."/>
            <person name="Sanchez-Ramirez S."/>
            <person name="Szollosi G.J."/>
            <person name="Szarkandi J.G."/>
            <person name="Papp V."/>
            <person name="Albert L."/>
            <person name="Andreopoulos W."/>
            <person name="Angelini C."/>
            <person name="Antonin V."/>
            <person name="Barry K.W."/>
            <person name="Bougher N.L."/>
            <person name="Buchanan P."/>
            <person name="Buyck B."/>
            <person name="Bense V."/>
            <person name="Catcheside P."/>
            <person name="Chovatia M."/>
            <person name="Cooper J."/>
            <person name="Damon W."/>
            <person name="Desjardin D."/>
            <person name="Finy P."/>
            <person name="Geml J."/>
            <person name="Haridas S."/>
            <person name="Hughes K."/>
            <person name="Justo A."/>
            <person name="Karasinski D."/>
            <person name="Kautmanova I."/>
            <person name="Kiss B."/>
            <person name="Kocsube S."/>
            <person name="Kotiranta H."/>
            <person name="LaButti K.M."/>
            <person name="Lechner B.E."/>
            <person name="Liimatainen K."/>
            <person name="Lipzen A."/>
            <person name="Lukacs Z."/>
            <person name="Mihaltcheva S."/>
            <person name="Morgado L.N."/>
            <person name="Niskanen T."/>
            <person name="Noordeloos M.E."/>
            <person name="Ohm R.A."/>
            <person name="Ortiz-Santana B."/>
            <person name="Ovrebo C."/>
            <person name="Racz N."/>
            <person name="Riley R."/>
            <person name="Savchenko A."/>
            <person name="Shiryaev A."/>
            <person name="Soop K."/>
            <person name="Spirin V."/>
            <person name="Szebenyi C."/>
            <person name="Tomsovsky M."/>
            <person name="Tulloss R.E."/>
            <person name="Uehling J."/>
            <person name="Grigoriev I.V."/>
            <person name="Vagvolgyi C."/>
            <person name="Papp T."/>
            <person name="Martin F.M."/>
            <person name="Miettinen O."/>
            <person name="Hibbett D.S."/>
            <person name="Nagy L.G."/>
        </authorList>
    </citation>
    <scope>NUCLEOTIDE SEQUENCE [LARGE SCALE GENOMIC DNA]</scope>
    <source>
        <strain evidence="2 3">CBS 121175</strain>
    </source>
</reference>
<keyword evidence="3" id="KW-1185">Reference proteome</keyword>
<organism evidence="2 3">
    <name type="scientific">Coprinopsis marcescibilis</name>
    <name type="common">Agaric fungus</name>
    <name type="synonym">Psathyrella marcescibilis</name>
    <dbReference type="NCBI Taxonomy" id="230819"/>
    <lineage>
        <taxon>Eukaryota</taxon>
        <taxon>Fungi</taxon>
        <taxon>Dikarya</taxon>
        <taxon>Basidiomycota</taxon>
        <taxon>Agaricomycotina</taxon>
        <taxon>Agaricomycetes</taxon>
        <taxon>Agaricomycetidae</taxon>
        <taxon>Agaricales</taxon>
        <taxon>Agaricineae</taxon>
        <taxon>Psathyrellaceae</taxon>
        <taxon>Coprinopsis</taxon>
    </lineage>
</organism>
<protein>
    <recommendedName>
        <fullName evidence="1">Amidohydrolase 3 domain-containing protein</fullName>
    </recommendedName>
</protein>
<evidence type="ECO:0000259" key="1">
    <source>
        <dbReference type="Pfam" id="PF07969"/>
    </source>
</evidence>
<accession>A0A5C3KP92</accession>
<dbReference type="OrthoDB" id="3501663at2759"/>
<evidence type="ECO:0000313" key="2">
    <source>
        <dbReference type="EMBL" id="TFK22086.1"/>
    </source>
</evidence>
<dbReference type="PANTHER" id="PTHR22642:SF2">
    <property type="entry name" value="PROTEIN LONG AFTER FAR-RED 3"/>
    <property type="match status" value="1"/>
</dbReference>
<gene>
    <name evidence="2" type="ORF">FA15DRAFT_671897</name>
</gene>
<dbReference type="AlphaFoldDB" id="A0A5C3KP92"/>
<proteinExistence type="predicted"/>
<dbReference type="Proteomes" id="UP000307440">
    <property type="component" value="Unassembled WGS sequence"/>
</dbReference>
<dbReference type="STRING" id="230819.A0A5C3KP92"/>
<dbReference type="InterPro" id="IPR013108">
    <property type="entry name" value="Amidohydro_3"/>
</dbReference>
<evidence type="ECO:0000313" key="3">
    <source>
        <dbReference type="Proteomes" id="UP000307440"/>
    </source>
</evidence>
<dbReference type="Pfam" id="PF07969">
    <property type="entry name" value="Amidohydro_3"/>
    <property type="match status" value="1"/>
</dbReference>
<dbReference type="PANTHER" id="PTHR22642">
    <property type="entry name" value="IMIDAZOLONEPROPIONASE"/>
    <property type="match status" value="1"/>
</dbReference>